<dbReference type="RefSeq" id="WP_087145172.1">
    <property type="nucleotide sequence ID" value="NZ_FUKI01000169.1"/>
</dbReference>
<evidence type="ECO:0000256" key="4">
    <source>
        <dbReference type="ARBA" id="ARBA00012621"/>
    </source>
</evidence>
<evidence type="ECO:0000256" key="10">
    <source>
        <dbReference type="ARBA" id="ARBA00049183"/>
    </source>
</evidence>
<keyword evidence="16" id="KW-0328">Glycosyltransferase</keyword>
<dbReference type="InterPro" id="IPR039901">
    <property type="entry name" value="Kdotransferase"/>
</dbReference>
<feature type="active site" description="Proton acceptor" evidence="11">
    <location>
        <position position="66"/>
    </location>
</feature>
<feature type="domain" description="3-deoxy-D-manno-octulosonic-acid transferase N-terminal" evidence="15">
    <location>
        <begin position="39"/>
        <end position="216"/>
    </location>
</feature>
<reference evidence="17" key="1">
    <citation type="submission" date="2017-02" db="EMBL/GenBank/DDBJ databases">
        <authorList>
            <person name="Daims H."/>
        </authorList>
    </citation>
    <scope>NUCLEOTIDE SEQUENCE [LARGE SCALE GENOMIC DNA]</scope>
</reference>
<dbReference type="Pfam" id="PF04413">
    <property type="entry name" value="Glycos_transf_N"/>
    <property type="match status" value="1"/>
</dbReference>
<accession>A0A1R4HJY1</accession>
<evidence type="ECO:0000259" key="15">
    <source>
        <dbReference type="Pfam" id="PF04413"/>
    </source>
</evidence>
<protein>
    <recommendedName>
        <fullName evidence="5 13">3-deoxy-D-manno-octulosonic acid transferase</fullName>
        <shortName evidence="13">Kdo transferase</shortName>
        <ecNumber evidence="4 13">2.4.99.12</ecNumber>
    </recommendedName>
    <alternativeName>
        <fullName evidence="9 13">Lipid IV(A) 3-deoxy-D-manno-octulosonic acid transferase</fullName>
    </alternativeName>
</protein>
<evidence type="ECO:0000259" key="14">
    <source>
        <dbReference type="Pfam" id="PF00534"/>
    </source>
</evidence>
<comment type="catalytic activity">
    <reaction evidence="10 13">
        <text>lipid IVA (E. coli) + CMP-3-deoxy-beta-D-manno-octulosonate = alpha-Kdo-(2-&gt;6)-lipid IVA (E. coli) + CMP + H(+)</text>
        <dbReference type="Rhea" id="RHEA:28066"/>
        <dbReference type="ChEBI" id="CHEBI:15378"/>
        <dbReference type="ChEBI" id="CHEBI:58603"/>
        <dbReference type="ChEBI" id="CHEBI:60364"/>
        <dbReference type="ChEBI" id="CHEBI:60377"/>
        <dbReference type="ChEBI" id="CHEBI:85987"/>
        <dbReference type="EC" id="2.4.99.12"/>
    </reaction>
</comment>
<evidence type="ECO:0000256" key="5">
    <source>
        <dbReference type="ARBA" id="ARBA00019077"/>
    </source>
</evidence>
<feature type="transmembrane region" description="Helical" evidence="13">
    <location>
        <begin position="6"/>
        <end position="29"/>
    </location>
</feature>
<dbReference type="GO" id="GO:0043842">
    <property type="term" value="F:Kdo transferase activity"/>
    <property type="evidence" value="ECO:0007669"/>
    <property type="project" value="UniProtKB-EC"/>
</dbReference>
<dbReference type="AlphaFoldDB" id="A0A1R4HJY1"/>
<dbReference type="SUPFAM" id="SSF53756">
    <property type="entry name" value="UDP-Glycosyltransferase/glycogen phosphorylase"/>
    <property type="match status" value="1"/>
</dbReference>
<dbReference type="GO" id="GO:0005886">
    <property type="term" value="C:plasma membrane"/>
    <property type="evidence" value="ECO:0007669"/>
    <property type="project" value="UniProtKB-SubCell"/>
</dbReference>
<proteinExistence type="inferred from homology"/>
<evidence type="ECO:0000256" key="9">
    <source>
        <dbReference type="ARBA" id="ARBA00031445"/>
    </source>
</evidence>
<dbReference type="FunFam" id="3.40.50.2000:FF:000032">
    <property type="entry name" value="3-deoxy-D-manno-octulosonic acid transferase"/>
    <property type="match status" value="1"/>
</dbReference>
<evidence type="ECO:0000256" key="3">
    <source>
        <dbReference type="ARBA" id="ARBA00006380"/>
    </source>
</evidence>
<evidence type="ECO:0000313" key="17">
    <source>
        <dbReference type="Proteomes" id="UP000195667"/>
    </source>
</evidence>
<dbReference type="PANTHER" id="PTHR42755">
    <property type="entry name" value="3-DEOXY-MANNO-OCTULOSONATE CYTIDYLYLTRANSFERASE"/>
    <property type="match status" value="1"/>
</dbReference>
<evidence type="ECO:0000256" key="2">
    <source>
        <dbReference type="ARBA" id="ARBA00004713"/>
    </source>
</evidence>
<dbReference type="Gene3D" id="3.40.50.2000">
    <property type="entry name" value="Glycogen Phosphorylase B"/>
    <property type="match status" value="1"/>
</dbReference>
<keyword evidence="6" id="KW-0997">Cell inner membrane</keyword>
<comment type="subcellular location">
    <subcellularLocation>
        <location evidence="1">Cell inner membrane</location>
        <topology evidence="1">Single-pass membrane protein</topology>
        <orientation evidence="1">Cytoplasmic side</orientation>
    </subcellularLocation>
    <subcellularLocation>
        <location evidence="13">Cell membrane</location>
    </subcellularLocation>
</comment>
<keyword evidence="13" id="KW-0812">Transmembrane</keyword>
<evidence type="ECO:0000313" key="16">
    <source>
        <dbReference type="EMBL" id="SJM96341.1"/>
    </source>
</evidence>
<dbReference type="InterPro" id="IPR001296">
    <property type="entry name" value="Glyco_trans_1"/>
</dbReference>
<keyword evidence="13" id="KW-0448">Lipopolysaccharide biosynthesis</keyword>
<feature type="site" description="Transition state stabilizer" evidence="12">
    <location>
        <position position="136"/>
    </location>
</feature>
<evidence type="ECO:0000256" key="12">
    <source>
        <dbReference type="PIRSR" id="PIRSR639901-2"/>
    </source>
</evidence>
<evidence type="ECO:0000256" key="7">
    <source>
        <dbReference type="ARBA" id="ARBA00022679"/>
    </source>
</evidence>
<comment type="function">
    <text evidence="13">Involved in lipopolysaccharide (LPS) biosynthesis. Catalyzes the transfer of 3-deoxy-D-manno-octulosonate (Kdo) residue(s) from CMP-Kdo to lipid IV(A), the tetraacyldisaccharide-1,4'-bisphosphate precursor of lipid A.</text>
</comment>
<keyword evidence="17" id="KW-1185">Reference proteome</keyword>
<dbReference type="UniPathway" id="UPA00958"/>
<dbReference type="Proteomes" id="UP000195667">
    <property type="component" value="Unassembled WGS sequence"/>
</dbReference>
<dbReference type="Pfam" id="PF00534">
    <property type="entry name" value="Glycos_transf_1"/>
    <property type="match status" value="1"/>
</dbReference>
<dbReference type="NCBIfam" id="NF004388">
    <property type="entry name" value="PRK05749.1-4"/>
    <property type="match status" value="1"/>
</dbReference>
<organism evidence="16 17">
    <name type="scientific">Crenothrix polyspora</name>
    <dbReference type="NCBI Taxonomy" id="360316"/>
    <lineage>
        <taxon>Bacteria</taxon>
        <taxon>Pseudomonadati</taxon>
        <taxon>Pseudomonadota</taxon>
        <taxon>Gammaproteobacteria</taxon>
        <taxon>Methylococcales</taxon>
        <taxon>Crenotrichaceae</taxon>
        <taxon>Crenothrix</taxon>
    </lineage>
</organism>
<keyword evidence="13" id="KW-1133">Transmembrane helix</keyword>
<sequence length="432" mass="48576">MRISSLSLHTLYTVLFYGLIPFIVARLLWRSIKAPAYRQRWQERFGYYQSAAQHDVIWFHAVSVGETETLFPLIKIIQQKHPGARLLITTTTPTGSARVSAVLKNTVQHVYLPYDIPGAVNRFMRHFKPRIAVIMETEIWPNLFNACAKQAIPLTLINARLSERSTRGYQKIPTLIKPVLAHVHIVSQSQQDTERFVAIGANRQQLKTVGNMKFDIDTSPDLLAHGAVMKAALFNTRFVWLIASTHHGEEAIFLSIYQEIKQHIPELLLVIVPRHPERFADVKKLCEQQQLKVITRTSKDNLHANTDVYLLDVMGELKHFYATADVAFVGGSMVNIGGHNILEAAAVGIPVLFGPFMANFKAIADNVLRAEAAIQCHNKPALIAAITHLYQDTVYRETLAKKGQAFVANNTGIVTKVYDILATQLTPECSFY</sequence>
<evidence type="ECO:0000256" key="1">
    <source>
        <dbReference type="ARBA" id="ARBA00004388"/>
    </source>
</evidence>
<dbReference type="EC" id="2.4.99.12" evidence="4 13"/>
<feature type="domain" description="Glycosyl transferase family 1" evidence="14">
    <location>
        <begin position="257"/>
        <end position="404"/>
    </location>
</feature>
<dbReference type="FunFam" id="3.40.50.11720:FF:000001">
    <property type="entry name" value="3-deoxy-D-manno-octulosonic acid transferase"/>
    <property type="match status" value="1"/>
</dbReference>
<evidence type="ECO:0000256" key="11">
    <source>
        <dbReference type="PIRSR" id="PIRSR639901-1"/>
    </source>
</evidence>
<comment type="pathway">
    <text evidence="2 13">Bacterial outer membrane biogenesis; LPS core biosynthesis.</text>
</comment>
<evidence type="ECO:0000256" key="8">
    <source>
        <dbReference type="ARBA" id="ARBA00022968"/>
    </source>
</evidence>
<keyword evidence="13" id="KW-1003">Cell membrane</keyword>
<dbReference type="GO" id="GO:0009245">
    <property type="term" value="P:lipid A biosynthetic process"/>
    <property type="evidence" value="ECO:0007669"/>
    <property type="project" value="TreeGrafter"/>
</dbReference>
<dbReference type="OrthoDB" id="9789797at2"/>
<feature type="site" description="Transition state stabilizer" evidence="12">
    <location>
        <position position="213"/>
    </location>
</feature>
<dbReference type="EMBL" id="FUKI01000169">
    <property type="protein sequence ID" value="SJM96341.1"/>
    <property type="molecule type" value="Genomic_DNA"/>
</dbReference>
<gene>
    <name evidence="16" type="primary">waaA</name>
    <name evidence="16" type="ORF">CRENPOLYSF1_890011</name>
</gene>
<keyword evidence="8" id="KW-0735">Signal-anchor</keyword>
<dbReference type="Gene3D" id="3.40.50.11720">
    <property type="entry name" value="3-Deoxy-D-manno-octulosonic-acid transferase, N-terminal domain"/>
    <property type="match status" value="1"/>
</dbReference>
<dbReference type="GO" id="GO:0009244">
    <property type="term" value="P:lipopolysaccharide core region biosynthetic process"/>
    <property type="evidence" value="ECO:0007669"/>
    <property type="project" value="UniProtKB-UniRule"/>
</dbReference>
<keyword evidence="13" id="KW-0472">Membrane</keyword>
<comment type="similarity">
    <text evidence="3">Belongs to the glycosyltransferase group 1 family. Glycosyltransferase 30 subfamily.</text>
</comment>
<dbReference type="PANTHER" id="PTHR42755:SF1">
    <property type="entry name" value="3-DEOXY-D-MANNO-OCTULOSONIC ACID TRANSFERASE, MITOCHONDRIAL-RELATED"/>
    <property type="match status" value="1"/>
</dbReference>
<keyword evidence="7 13" id="KW-0808">Transferase</keyword>
<evidence type="ECO:0000256" key="13">
    <source>
        <dbReference type="RuleBase" id="RU365103"/>
    </source>
</evidence>
<evidence type="ECO:0000256" key="6">
    <source>
        <dbReference type="ARBA" id="ARBA00022519"/>
    </source>
</evidence>
<dbReference type="InterPro" id="IPR038107">
    <property type="entry name" value="Glycos_transf_N_sf"/>
</dbReference>
<name>A0A1R4HJY1_9GAMM</name>
<dbReference type="InterPro" id="IPR007507">
    <property type="entry name" value="Glycos_transf_N"/>
</dbReference>